<protein>
    <recommendedName>
        <fullName evidence="3">Jacalin-type lectin domain-containing protein</fullName>
    </recommendedName>
</protein>
<evidence type="ECO:0000256" key="2">
    <source>
        <dbReference type="ARBA" id="ARBA00022734"/>
    </source>
</evidence>
<dbReference type="FunFam" id="2.100.10.30:FF:000001">
    <property type="entry name" value="Jacalin-related lectin 33"/>
    <property type="match status" value="1"/>
</dbReference>
<dbReference type="InterPro" id="IPR033734">
    <property type="entry name" value="Jacalin-like_lectin_dom_plant"/>
</dbReference>
<dbReference type="CDD" id="cd09612">
    <property type="entry name" value="Jacalin"/>
    <property type="match status" value="1"/>
</dbReference>
<name>A0AAV6Y1M7_9LAMI</name>
<dbReference type="AlphaFoldDB" id="A0AAV6Y1M7"/>
<evidence type="ECO:0000259" key="3">
    <source>
        <dbReference type="PROSITE" id="PS51752"/>
    </source>
</evidence>
<dbReference type="PANTHER" id="PTHR47293:SF15">
    <property type="entry name" value="JACALIN-RELATED LECTIN 19"/>
    <property type="match status" value="1"/>
</dbReference>
<dbReference type="Gene3D" id="2.100.10.30">
    <property type="entry name" value="Jacalin-like lectin domain"/>
    <property type="match status" value="2"/>
</dbReference>
<dbReference type="Proteomes" id="UP000826271">
    <property type="component" value="Unassembled WGS sequence"/>
</dbReference>
<reference evidence="4" key="1">
    <citation type="submission" date="2019-10" db="EMBL/GenBank/DDBJ databases">
        <authorList>
            <person name="Zhang R."/>
            <person name="Pan Y."/>
            <person name="Wang J."/>
            <person name="Ma R."/>
            <person name="Yu S."/>
        </authorList>
    </citation>
    <scope>NUCLEOTIDE SEQUENCE</scope>
    <source>
        <strain evidence="4">LA-IB0</strain>
        <tissue evidence="4">Leaf</tissue>
    </source>
</reference>
<comment type="caution">
    <text evidence="4">The sequence shown here is derived from an EMBL/GenBank/DDBJ whole genome shotgun (WGS) entry which is preliminary data.</text>
</comment>
<dbReference type="GO" id="GO:0030246">
    <property type="term" value="F:carbohydrate binding"/>
    <property type="evidence" value="ECO:0007669"/>
    <property type="project" value="UniProtKB-KW"/>
</dbReference>
<keyword evidence="5" id="KW-1185">Reference proteome</keyword>
<gene>
    <name evidence="4" type="ORF">BUALT_Bualt02G0119700</name>
</gene>
<sequence length="244" mass="26273">MHGDGSLLLSSPNPYPTLMLFQEDILCRHGSYLLILLIMFHMGCEKEHTIAVEPWGGPAGNPWDDGTYDGVREITLTSSTCIDGGSGGHITSQGCQNDQNTIIVGLLGGPGGSKWDDGSYDGVREITLKYGSCIDSIQVVYEKNFKPVYAEKHGGSGGANTAQIKLQSPEEFLTTVSGHYCPKRSGNSLVRSLTFKTNWRTFGPFGVEEGTPFSLEGGRIVGLKGSSGRLLDAIGFYIAPFKKT</sequence>
<evidence type="ECO:0000256" key="1">
    <source>
        <dbReference type="ARBA" id="ARBA00006568"/>
    </source>
</evidence>
<dbReference type="PANTHER" id="PTHR47293">
    <property type="entry name" value="JACALIN-RELATED LECTIN 3"/>
    <property type="match status" value="1"/>
</dbReference>
<evidence type="ECO:0000313" key="5">
    <source>
        <dbReference type="Proteomes" id="UP000826271"/>
    </source>
</evidence>
<dbReference type="EMBL" id="WHWC01000002">
    <property type="protein sequence ID" value="KAG8388378.1"/>
    <property type="molecule type" value="Genomic_DNA"/>
</dbReference>
<dbReference type="Pfam" id="PF01419">
    <property type="entry name" value="Jacalin"/>
    <property type="match status" value="2"/>
</dbReference>
<proteinExistence type="inferred from homology"/>
<feature type="domain" description="Jacalin-type lectin" evidence="3">
    <location>
        <begin position="101"/>
        <end position="240"/>
    </location>
</feature>
<accession>A0AAV6Y1M7</accession>
<dbReference type="InterPro" id="IPR001229">
    <property type="entry name" value="Jacalin-like_lectin_dom"/>
</dbReference>
<dbReference type="SMART" id="SM00915">
    <property type="entry name" value="Jacalin"/>
    <property type="match status" value="1"/>
</dbReference>
<evidence type="ECO:0000313" key="4">
    <source>
        <dbReference type="EMBL" id="KAG8388378.1"/>
    </source>
</evidence>
<comment type="similarity">
    <text evidence="1">Belongs to the jacalin lectin family.</text>
</comment>
<dbReference type="SUPFAM" id="SSF51101">
    <property type="entry name" value="Mannose-binding lectins"/>
    <property type="match status" value="2"/>
</dbReference>
<organism evidence="4 5">
    <name type="scientific">Buddleja alternifolia</name>
    <dbReference type="NCBI Taxonomy" id="168488"/>
    <lineage>
        <taxon>Eukaryota</taxon>
        <taxon>Viridiplantae</taxon>
        <taxon>Streptophyta</taxon>
        <taxon>Embryophyta</taxon>
        <taxon>Tracheophyta</taxon>
        <taxon>Spermatophyta</taxon>
        <taxon>Magnoliopsida</taxon>
        <taxon>eudicotyledons</taxon>
        <taxon>Gunneridae</taxon>
        <taxon>Pentapetalae</taxon>
        <taxon>asterids</taxon>
        <taxon>lamiids</taxon>
        <taxon>Lamiales</taxon>
        <taxon>Scrophulariaceae</taxon>
        <taxon>Buddlejeae</taxon>
        <taxon>Buddleja</taxon>
    </lineage>
</organism>
<dbReference type="PROSITE" id="PS51752">
    <property type="entry name" value="JACALIN_LECTIN"/>
    <property type="match status" value="1"/>
</dbReference>
<dbReference type="InterPro" id="IPR036404">
    <property type="entry name" value="Jacalin-like_lectin_dom_sf"/>
</dbReference>
<keyword evidence="2" id="KW-0430">Lectin</keyword>